<keyword evidence="2" id="KW-1185">Reference proteome</keyword>
<proteinExistence type="predicted"/>
<dbReference type="Proteomes" id="UP000557307">
    <property type="component" value="Unassembled WGS sequence"/>
</dbReference>
<dbReference type="EMBL" id="JACHGF010000002">
    <property type="protein sequence ID" value="MBB5283130.1"/>
    <property type="molecule type" value="Genomic_DNA"/>
</dbReference>
<evidence type="ECO:0000313" key="1">
    <source>
        <dbReference type="EMBL" id="MBB5283130.1"/>
    </source>
</evidence>
<dbReference type="RefSeq" id="WP_184172255.1">
    <property type="nucleotide sequence ID" value="NZ_JACHGF010000002.1"/>
</dbReference>
<evidence type="ECO:0000313" key="2">
    <source>
        <dbReference type="Proteomes" id="UP000557307"/>
    </source>
</evidence>
<accession>A0A840TT01</accession>
<gene>
    <name evidence="1" type="ORF">HNQ92_001256</name>
</gene>
<protein>
    <submittedName>
        <fullName evidence="1">Uncharacterized protein</fullName>
    </submittedName>
</protein>
<reference evidence="1 2" key="1">
    <citation type="submission" date="2020-08" db="EMBL/GenBank/DDBJ databases">
        <title>Genomic Encyclopedia of Type Strains, Phase IV (KMG-IV): sequencing the most valuable type-strain genomes for metagenomic binning, comparative biology and taxonomic classification.</title>
        <authorList>
            <person name="Goeker M."/>
        </authorList>
    </citation>
    <scope>NUCLEOTIDE SEQUENCE [LARGE SCALE GENOMIC DNA]</scope>
    <source>
        <strain evidence="1 2">DSM 105074</strain>
    </source>
</reference>
<dbReference type="AlphaFoldDB" id="A0A840TT01"/>
<comment type="caution">
    <text evidence="1">The sequence shown here is derived from an EMBL/GenBank/DDBJ whole genome shotgun (WGS) entry which is preliminary data.</text>
</comment>
<sequence>MKVPTPSVPSFAEQVQAWLWSAGYVSYLRVLRPSVFPTLVVQRPRAGGTLALRLIDLPTWRAEPEDLLKAPDEGTWVQLWEDTWLTQRDIVQSRLLARLGQSTRIPARLCEIRRISQPTLDAFLKTHHLQGTASARIKYGLFLKPRYLGRAFAKALPSAEEPVAVAGFSNARTIWRGGRAFRSCELIRFASLKYHTVVGGLNKCIQTFVNEWQPDDLMTYADRDWSSGHSYRHLGFLVDSATPPQLFWLDLLTLRRHDPQRLVGTKLVPSTPPPGFLPVYNRGNLKFVRYFVPPPVRSDQVL</sequence>
<organism evidence="1 2">
    <name type="scientific">Rhabdobacter roseus</name>
    <dbReference type="NCBI Taxonomy" id="1655419"/>
    <lineage>
        <taxon>Bacteria</taxon>
        <taxon>Pseudomonadati</taxon>
        <taxon>Bacteroidota</taxon>
        <taxon>Cytophagia</taxon>
        <taxon>Cytophagales</taxon>
        <taxon>Cytophagaceae</taxon>
        <taxon>Rhabdobacter</taxon>
    </lineage>
</organism>
<name>A0A840TT01_9BACT</name>